<evidence type="ECO:0000313" key="2">
    <source>
        <dbReference type="Proteomes" id="UP000811609"/>
    </source>
</evidence>
<organism evidence="1 2">
    <name type="scientific">Carya illinoinensis</name>
    <name type="common">Pecan</name>
    <dbReference type="NCBI Taxonomy" id="32201"/>
    <lineage>
        <taxon>Eukaryota</taxon>
        <taxon>Viridiplantae</taxon>
        <taxon>Streptophyta</taxon>
        <taxon>Embryophyta</taxon>
        <taxon>Tracheophyta</taxon>
        <taxon>Spermatophyta</taxon>
        <taxon>Magnoliopsida</taxon>
        <taxon>eudicotyledons</taxon>
        <taxon>Gunneridae</taxon>
        <taxon>Pentapetalae</taxon>
        <taxon>rosids</taxon>
        <taxon>fabids</taxon>
        <taxon>Fagales</taxon>
        <taxon>Juglandaceae</taxon>
        <taxon>Carya</taxon>
    </lineage>
</organism>
<keyword evidence="2" id="KW-1185">Reference proteome</keyword>
<evidence type="ECO:0000313" key="1">
    <source>
        <dbReference type="EMBL" id="KAG6644043.1"/>
    </source>
</evidence>
<dbReference type="Proteomes" id="UP000811609">
    <property type="component" value="Chromosome 8"/>
</dbReference>
<comment type="caution">
    <text evidence="1">The sequence shown here is derived from an EMBL/GenBank/DDBJ whole genome shotgun (WGS) entry which is preliminary data.</text>
</comment>
<gene>
    <name evidence="1" type="ORF">CIPAW_08G028000</name>
</gene>
<proteinExistence type="predicted"/>
<dbReference type="AlphaFoldDB" id="A0A8T1PQS2"/>
<reference evidence="1" key="1">
    <citation type="submission" date="2020-12" db="EMBL/GenBank/DDBJ databases">
        <title>WGS assembly of Carya illinoinensis cv. Pawnee.</title>
        <authorList>
            <person name="Platts A."/>
            <person name="Shu S."/>
            <person name="Wright S."/>
            <person name="Barry K."/>
            <person name="Edger P."/>
            <person name="Pires J.C."/>
            <person name="Schmutz J."/>
        </authorList>
    </citation>
    <scope>NUCLEOTIDE SEQUENCE</scope>
    <source>
        <tissue evidence="1">Leaf</tissue>
    </source>
</reference>
<dbReference type="EMBL" id="CM031816">
    <property type="protein sequence ID" value="KAG6644043.1"/>
    <property type="molecule type" value="Genomic_DNA"/>
</dbReference>
<protein>
    <submittedName>
        <fullName evidence="1">Uncharacterized protein</fullName>
    </submittedName>
</protein>
<accession>A0A8T1PQS2</accession>
<name>A0A8T1PQS2_CARIL</name>
<sequence>MHIIPSERGLLLTELITYAVPRVYSLDTFPKIQYLPWEILFTILFRKMRNKLGEVDFSVPKWNCSDLQKGKRKIIGENSRYI</sequence>